<evidence type="ECO:0000313" key="5">
    <source>
        <dbReference type="Proteomes" id="UP001163328"/>
    </source>
</evidence>
<feature type="domain" description="Transglycosylase SLT" evidence="3">
    <location>
        <begin position="92"/>
        <end position="198"/>
    </location>
</feature>
<dbReference type="RefSeq" id="WP_264434053.1">
    <property type="nucleotide sequence ID" value="NZ_CP081495.1"/>
</dbReference>
<sequence length="295" mass="33695">MKRVLFYSFCASMLISPMHAHESDSLYVNLIPYKNSTSMPVPAKMNFSGENVPLHLLDVRERLDREIIINRNLHSSTELILKRANRAFPIIEPILKEYGVPDDFKYLAVIESGLTNATSSAGAKGVWQFMPATAKEFGMEVSDTVDERYDIELSTRNACKYLLKAKEKFGSWTLAAAAYNRGSGGVGRSLEQQYVTDYYDLLLTEETSRYVFRILALKDIMERPEQYGFVIPESEKYPIIKTKKVEVNANIDDLAKFAKDNGTNYKTLKILNPWLRDTKLVVKPGKTYYIELLEE</sequence>
<keyword evidence="2" id="KW-0732">Signal</keyword>
<dbReference type="SUPFAM" id="SSF53955">
    <property type="entry name" value="Lysozyme-like"/>
    <property type="match status" value="1"/>
</dbReference>
<dbReference type="InterPro" id="IPR023346">
    <property type="entry name" value="Lysozyme-like_dom_sf"/>
</dbReference>
<evidence type="ECO:0000259" key="3">
    <source>
        <dbReference type="Pfam" id="PF01464"/>
    </source>
</evidence>
<comment type="similarity">
    <text evidence="1">Belongs to the transglycosylase Slt family.</text>
</comment>
<dbReference type="CDD" id="cd16894">
    <property type="entry name" value="MltD-like"/>
    <property type="match status" value="1"/>
</dbReference>
<reference evidence="4" key="1">
    <citation type="submission" date="2021-08" db="EMBL/GenBank/DDBJ databases">
        <title>Flavobacterium sp. strain CC-SYL302.</title>
        <authorList>
            <person name="Lin S.-Y."/>
            <person name="Lee T.-H."/>
            <person name="Young C.-C."/>
        </authorList>
    </citation>
    <scope>NUCLEOTIDE SEQUENCE</scope>
    <source>
        <strain evidence="4">CC-SYL302</strain>
    </source>
</reference>
<evidence type="ECO:0000256" key="1">
    <source>
        <dbReference type="ARBA" id="ARBA00007734"/>
    </source>
</evidence>
<proteinExistence type="inferred from homology"/>
<dbReference type="Proteomes" id="UP001163328">
    <property type="component" value="Chromosome"/>
</dbReference>
<keyword evidence="5" id="KW-1185">Reference proteome</keyword>
<dbReference type="PANTHER" id="PTHR37423">
    <property type="entry name" value="SOLUBLE LYTIC MUREIN TRANSGLYCOSYLASE-RELATED"/>
    <property type="match status" value="1"/>
</dbReference>
<gene>
    <name evidence="4" type="ORF">K5I29_01230</name>
</gene>
<dbReference type="Gene3D" id="1.10.530.10">
    <property type="match status" value="1"/>
</dbReference>
<dbReference type="PANTHER" id="PTHR37423:SF2">
    <property type="entry name" value="MEMBRANE-BOUND LYTIC MUREIN TRANSGLYCOSYLASE C"/>
    <property type="match status" value="1"/>
</dbReference>
<evidence type="ECO:0000256" key="2">
    <source>
        <dbReference type="SAM" id="SignalP"/>
    </source>
</evidence>
<dbReference type="Pfam" id="PF01464">
    <property type="entry name" value="SLT"/>
    <property type="match status" value="1"/>
</dbReference>
<evidence type="ECO:0000313" key="4">
    <source>
        <dbReference type="EMBL" id="UYW01579.1"/>
    </source>
</evidence>
<accession>A0ABY6LZ28</accession>
<organism evidence="4 5">
    <name type="scientific">Flavobacterium agricola</name>
    <dbReference type="NCBI Taxonomy" id="2870839"/>
    <lineage>
        <taxon>Bacteria</taxon>
        <taxon>Pseudomonadati</taxon>
        <taxon>Bacteroidota</taxon>
        <taxon>Flavobacteriia</taxon>
        <taxon>Flavobacteriales</taxon>
        <taxon>Flavobacteriaceae</taxon>
        <taxon>Flavobacterium</taxon>
    </lineage>
</organism>
<name>A0ABY6LZ28_9FLAO</name>
<dbReference type="InterPro" id="IPR008258">
    <property type="entry name" value="Transglycosylase_SLT_dom_1"/>
</dbReference>
<protein>
    <submittedName>
        <fullName evidence="4">Lytic transglycosylase domain-containing protein</fullName>
    </submittedName>
</protein>
<dbReference type="EMBL" id="CP081495">
    <property type="protein sequence ID" value="UYW01579.1"/>
    <property type="molecule type" value="Genomic_DNA"/>
</dbReference>
<feature type="signal peptide" evidence="2">
    <location>
        <begin position="1"/>
        <end position="20"/>
    </location>
</feature>
<feature type="chain" id="PRO_5045150581" evidence="2">
    <location>
        <begin position="21"/>
        <end position="295"/>
    </location>
</feature>